<keyword evidence="2" id="KW-1185">Reference proteome</keyword>
<dbReference type="Pfam" id="PF05135">
    <property type="entry name" value="Phage_connect_1"/>
    <property type="match status" value="1"/>
</dbReference>
<dbReference type="AlphaFoldDB" id="A0A6N7IW30"/>
<dbReference type="CDD" id="cd08054">
    <property type="entry name" value="gp6"/>
    <property type="match status" value="1"/>
</dbReference>
<dbReference type="NCBIfam" id="TIGR01560">
    <property type="entry name" value="put_DNA_pack"/>
    <property type="match status" value="1"/>
</dbReference>
<dbReference type="Proteomes" id="UP000460257">
    <property type="component" value="Unassembled WGS sequence"/>
</dbReference>
<comment type="caution">
    <text evidence="1">The sequence shown here is derived from an EMBL/GenBank/DDBJ whole genome shotgun (WGS) entry which is preliminary data.</text>
</comment>
<gene>
    <name evidence="1" type="ORF">FRC54_00605</name>
</gene>
<dbReference type="InterPro" id="IPR006450">
    <property type="entry name" value="Phage_HK97_gp6-like"/>
</dbReference>
<dbReference type="InterPro" id="IPR021146">
    <property type="entry name" value="Phage_gp6-like_head-tail"/>
</dbReference>
<reference evidence="1" key="1">
    <citation type="journal article" date="2020" name="Appl. Environ. Microbiol.">
        <title>Medium-Chain Fatty Acid Synthesis by 'Candidatus Weimeria bifida' gen. nov., sp. nov., and 'Candidatus Pseudoramibacter fermentans' sp. nov.</title>
        <authorList>
            <person name="Scarborough M.J."/>
            <person name="Myers K.S."/>
            <person name="Donohue T.J."/>
            <person name="Noguera D.R."/>
        </authorList>
    </citation>
    <scope>NUCLEOTIDE SEQUENCE</scope>
    <source>
        <strain evidence="1">LCO1.1</strain>
    </source>
</reference>
<protein>
    <submittedName>
        <fullName evidence="1">Phage gp6-like head-tail connector protein</fullName>
    </submittedName>
</protein>
<proteinExistence type="predicted"/>
<organism evidence="1 2">
    <name type="scientific">Candidatus Weimeria bifida</name>
    <dbReference type="NCBI Taxonomy" id="2599074"/>
    <lineage>
        <taxon>Bacteria</taxon>
        <taxon>Bacillati</taxon>
        <taxon>Bacillota</taxon>
        <taxon>Clostridia</taxon>
        <taxon>Lachnospirales</taxon>
        <taxon>Lachnospiraceae</taxon>
        <taxon>Candidatus Weimeria</taxon>
    </lineage>
</organism>
<evidence type="ECO:0000313" key="1">
    <source>
        <dbReference type="EMBL" id="MQN00494.1"/>
    </source>
</evidence>
<name>A0A6N7IW30_9FIRM</name>
<accession>A0A6N7IW30</accession>
<sequence>MSLITLVEAKNYLRLDTDDDDTLVQSLLDAAERLAIDVSRLSDTEWALLDDTTKTTDPDGNLTGSEISAFRAVLKAAFFYTLGYLYEHREEADHKALTMTLRSILFSIREGRPRS</sequence>
<dbReference type="Gene3D" id="1.10.3230.30">
    <property type="entry name" value="Phage gp6-like head-tail connector protein"/>
    <property type="match status" value="1"/>
</dbReference>
<dbReference type="EMBL" id="VOGC01000002">
    <property type="protein sequence ID" value="MQN00494.1"/>
    <property type="molecule type" value="Genomic_DNA"/>
</dbReference>
<evidence type="ECO:0000313" key="2">
    <source>
        <dbReference type="Proteomes" id="UP000460257"/>
    </source>
</evidence>